<feature type="transmembrane region" description="Helical" evidence="1">
    <location>
        <begin position="6"/>
        <end position="25"/>
    </location>
</feature>
<keyword evidence="3" id="KW-1185">Reference proteome</keyword>
<keyword evidence="1" id="KW-0472">Membrane</keyword>
<dbReference type="OrthoDB" id="2390014at2"/>
<name>A0A0M5JF14_9BACI</name>
<dbReference type="RefSeq" id="WP_053604759.1">
    <property type="nucleotide sequence ID" value="NZ_CP012600.1"/>
</dbReference>
<reference evidence="2 3" key="2">
    <citation type="journal article" date="2016" name="Int. J. Syst. Evol. Microbiol.">
        <title>Bacillus gobiensis sp. nov., isolated from a soil sample.</title>
        <authorList>
            <person name="Liu B."/>
            <person name="Liu G.H."/>
            <person name="Cetin S."/>
            <person name="Schumann P."/>
            <person name="Pan Z.Z."/>
            <person name="Chen Q.Q."/>
        </authorList>
    </citation>
    <scope>NUCLEOTIDE SEQUENCE [LARGE SCALE GENOMIC DNA]</scope>
    <source>
        <strain evidence="2 3">FJAT-4402</strain>
    </source>
</reference>
<dbReference type="PATRIC" id="fig|1441095.3.peg.3562"/>
<evidence type="ECO:0000313" key="3">
    <source>
        <dbReference type="Proteomes" id="UP000067625"/>
    </source>
</evidence>
<keyword evidence="1" id="KW-1133">Transmembrane helix</keyword>
<dbReference type="STRING" id="1441095.AM592_16130"/>
<gene>
    <name evidence="2" type="ORF">AM592_16130</name>
</gene>
<keyword evidence="1" id="KW-0812">Transmembrane</keyword>
<reference evidence="3" key="1">
    <citation type="submission" date="2015-08" db="EMBL/GenBank/DDBJ databases">
        <title>Genome sequencing project for genomic taxonomy and phylogenomics of Bacillus-like bacteria.</title>
        <authorList>
            <person name="Liu B."/>
            <person name="Wang J."/>
            <person name="Zhu Y."/>
            <person name="Liu G."/>
            <person name="Chen Q."/>
            <person name="Chen Z."/>
            <person name="Lan J."/>
            <person name="Che J."/>
            <person name="Ge C."/>
            <person name="Shi H."/>
            <person name="Pan Z."/>
            <person name="Liu X."/>
        </authorList>
    </citation>
    <scope>NUCLEOTIDE SEQUENCE [LARGE SCALE GENOMIC DNA]</scope>
    <source>
        <strain evidence="3">FJAT-4402</strain>
    </source>
</reference>
<accession>A0A0M5JF14</accession>
<sequence length="92" mass="10344">MKQKTLISTVAVSTIGAGVVTSYWLKDKTNRQKVKGLIGRMKSEISKITNKKQLDSFPVDKAGNPDSKDIEDNKMVSEGSMYPVQYYDKKKK</sequence>
<dbReference type="AlphaFoldDB" id="A0A0M5JF14"/>
<evidence type="ECO:0000256" key="1">
    <source>
        <dbReference type="SAM" id="Phobius"/>
    </source>
</evidence>
<dbReference type="EMBL" id="CP012600">
    <property type="protein sequence ID" value="ALC82939.1"/>
    <property type="molecule type" value="Genomic_DNA"/>
</dbReference>
<proteinExistence type="predicted"/>
<evidence type="ECO:0000313" key="2">
    <source>
        <dbReference type="EMBL" id="ALC82939.1"/>
    </source>
</evidence>
<organism evidence="2 3">
    <name type="scientific">Bacillus gobiensis</name>
    <dbReference type="NCBI Taxonomy" id="1441095"/>
    <lineage>
        <taxon>Bacteria</taxon>
        <taxon>Bacillati</taxon>
        <taxon>Bacillota</taxon>
        <taxon>Bacilli</taxon>
        <taxon>Bacillales</taxon>
        <taxon>Bacillaceae</taxon>
        <taxon>Bacillus</taxon>
    </lineage>
</organism>
<protein>
    <submittedName>
        <fullName evidence="2">Uncharacterized protein</fullName>
    </submittedName>
</protein>
<dbReference type="Proteomes" id="UP000067625">
    <property type="component" value="Chromosome"/>
</dbReference>